<protein>
    <submittedName>
        <fullName evidence="4">Uncharacterized protein</fullName>
    </submittedName>
</protein>
<reference evidence="4" key="1">
    <citation type="submission" date="2023-03" db="UniProtKB">
        <authorList>
            <consortium name="WormBaseParasite"/>
        </authorList>
    </citation>
    <scope>IDENTIFICATION</scope>
</reference>
<dbReference type="Proteomes" id="UP000036681">
    <property type="component" value="Unplaced"/>
</dbReference>
<evidence type="ECO:0000313" key="4">
    <source>
        <dbReference type="WBParaSite" id="ALUE_0000570601-mRNA-1"/>
    </source>
</evidence>
<keyword evidence="1" id="KW-0175">Coiled coil</keyword>
<name>A0A9J2P7L5_ASCLU</name>
<feature type="coiled-coil region" evidence="1">
    <location>
        <begin position="273"/>
        <end position="356"/>
    </location>
</feature>
<feature type="coiled-coil region" evidence="1">
    <location>
        <begin position="693"/>
        <end position="787"/>
    </location>
</feature>
<feature type="compositionally biased region" description="Polar residues" evidence="2">
    <location>
        <begin position="1135"/>
        <end position="1144"/>
    </location>
</feature>
<evidence type="ECO:0000256" key="2">
    <source>
        <dbReference type="SAM" id="MobiDB-lite"/>
    </source>
</evidence>
<organism evidence="3 4">
    <name type="scientific">Ascaris lumbricoides</name>
    <name type="common">Giant roundworm</name>
    <dbReference type="NCBI Taxonomy" id="6252"/>
    <lineage>
        <taxon>Eukaryota</taxon>
        <taxon>Metazoa</taxon>
        <taxon>Ecdysozoa</taxon>
        <taxon>Nematoda</taxon>
        <taxon>Chromadorea</taxon>
        <taxon>Rhabditida</taxon>
        <taxon>Spirurina</taxon>
        <taxon>Ascaridomorpha</taxon>
        <taxon>Ascaridoidea</taxon>
        <taxon>Ascarididae</taxon>
        <taxon>Ascaris</taxon>
    </lineage>
</organism>
<feature type="region of interest" description="Disordered" evidence="2">
    <location>
        <begin position="1105"/>
        <end position="1148"/>
    </location>
</feature>
<dbReference type="WBParaSite" id="ALUE_0000570601-mRNA-1">
    <property type="protein sequence ID" value="ALUE_0000570601-mRNA-1"/>
    <property type="gene ID" value="ALUE_0000570601"/>
</dbReference>
<feature type="coiled-coil region" evidence="1">
    <location>
        <begin position="406"/>
        <end position="433"/>
    </location>
</feature>
<accession>A0A9J2P7L5</accession>
<sequence>MMSDVNDVMDASAVDQDLSQGSLNENVKELLERRFQEKAARTPVTAFSDGALSSAVGRTSSIVSAQWTPHATLSTPLLPQSSNSSTNRRMYVDIKEKLEENKILKAENFELKKKLFIIMRELPTMKDPKGNDFTEDYLECRDMLYKEQTRRMEAEDELSSVKSEIAELKKKHEQEADEWVARNKRLLEDRNRLSEDYSRQRRELCTKALQVNRLTAQVESLSRQMMADDGNESQADTSLSNVSIMSSRDRIIEELKGTIVEMTVKEEQRAVMMKRMDTLNSDLARTASELEEQQKALREERQLNADATQKLVKLQHELDEAKNSASALKQVELRCLKEMTKREERYEAELAKVRKCIETRDRAINALMNKMPYKLTLSNFPDDMPQEVETHRCVASDAAGDDNPVVQKLLERIGNISTTNNELRDQVERLKKEGAFDKDFDPLEDPSTDDESSVWDLHRLQTENKKATAVLAREGMTDIDWSCQQMLRMKMREFDRTSSDAPLVPKIATTNRDSSLRSSSQAQLEFPEMSAMADLYSQSVTALDDLNTLRKSVSLLRRISLRLFEKLRGSAAFLQSLLDELGYSEKGRAFINEIEAMRIEFSRSATTATEILNGVSVAEQSISEFRAQVERSMNFSMSLSSTRIDVTTAAAKVVSISSSTAGTDRSSKYVLVEAQHGTSSQAEAELFVMKAKVIELERGRLQLEQELKAAAKQKAEYEKKIIELQEVNAEKCERELALSGQTQALTKKIEELQARSAENEFELRRVADEAEIRYRDLEVKKSELELLLEGSQQVVKEKAAELGKVNDSLRTREEEFSRYKRECALLEMKTRELIDTVKESIEAMPAKVVKDIATSSREIIDTRSSIAHEQLSAQIALMDVHMTELKTELERVRTVLEECEAGRKTAEDKCRILTDELKSQQVEMTRYKRGFEAAAQRREHVKVVGTQSEMSMDSINALEADFKKLQIANATTTENLRAMCETVVELESKARNVGQNLKPKTIDGCTSTTMAPLNLHKVNAAMMTSMGGMDIKEMEEKLNGYSFFAGKIYEFLGRWSKKEHSLSKTSFSSGDLERMYQKMVRMQKITDDEIISLKTQMEANKERICDFAKDRRKRSSSSSQRSSPGRRKLAASDGAMTSQSSSPASLEAEQLEVIRSELSAGDVNEMYRSSHSVVELIKDMLTSNAAAFKEEEVTEALQKARTIRSQLAALCTRLNQFEKAKENVDPNDSMEALKAENVKLQLALNDAKAMLMSSHEKLRIQPNSEAMCEAIVRELGKISKAMKSTTRDVCRYRRMRRGGAGARTESS</sequence>
<feature type="coiled-coil region" evidence="1">
    <location>
        <begin position="882"/>
        <end position="923"/>
    </location>
</feature>
<proteinExistence type="predicted"/>
<feature type="coiled-coil region" evidence="1">
    <location>
        <begin position="151"/>
        <end position="203"/>
    </location>
</feature>
<evidence type="ECO:0000256" key="1">
    <source>
        <dbReference type="SAM" id="Coils"/>
    </source>
</evidence>
<keyword evidence="3" id="KW-1185">Reference proteome</keyword>
<evidence type="ECO:0000313" key="3">
    <source>
        <dbReference type="Proteomes" id="UP000036681"/>
    </source>
</evidence>